<dbReference type="AlphaFoldDB" id="F2NE96"/>
<evidence type="ECO:0000256" key="1">
    <source>
        <dbReference type="SAM" id="Phobius"/>
    </source>
</evidence>
<keyword evidence="1" id="KW-0472">Membrane</keyword>
<sequence length="389" mass="43440">MADKPIVDSPPTFPYNEIMLRLIPVPLIFLRLAWMVGLCLVFWGCQPRVAPPPPVVHLPPPPPITPGPSPRLVHPAQAPALAALLQTLALRYEPDMTQEERDQDYREKVAQARQALNLIRMIEMRERSLDLIATNGGEVSWEYLRRQKWPDGTPVGVSLLVPVWAPSQARSVATFAGFASTWQEIAQTMPRPSGQVLFAGNLKDINAKDRYRTASISFEVNSLHAPLAALLLEYIYREGAYEPAKRIPILVVRGGEDTYAASAFTGPVTVEGLTYPDTYGADLNGKVVRLTYNSMADIHHGRHAKFSNHRLGCALDINDFNFKGLVDGIPNPISGSLRQNNRDGLHRLDARNLPAWVFQAAKQAGYRIPQEWTHVYNTKDWPHFDCGTK</sequence>
<gene>
    <name evidence="2" type="ordered locus">Desac_2927</name>
</gene>
<name>F2NE96_DESAR</name>
<dbReference type="HOGENOM" id="CLU_709255_0_0_7"/>
<dbReference type="SUPFAM" id="SSF55166">
    <property type="entry name" value="Hedgehog/DD-peptidase"/>
    <property type="match status" value="1"/>
</dbReference>
<dbReference type="STRING" id="880072.Desac_2927"/>
<evidence type="ECO:0000313" key="3">
    <source>
        <dbReference type="Proteomes" id="UP000000483"/>
    </source>
</evidence>
<keyword evidence="1" id="KW-1133">Transmembrane helix</keyword>
<keyword evidence="3" id="KW-1185">Reference proteome</keyword>
<protein>
    <submittedName>
        <fullName evidence="2">Uncharacterized protein</fullName>
    </submittedName>
</protein>
<evidence type="ECO:0000313" key="2">
    <source>
        <dbReference type="EMBL" id="AEB10726.1"/>
    </source>
</evidence>
<accession>F2NE96</accession>
<feature type="transmembrane region" description="Helical" evidence="1">
    <location>
        <begin position="20"/>
        <end position="43"/>
    </location>
</feature>
<dbReference type="KEGG" id="dao:Desac_2927"/>
<reference evidence="3" key="2">
    <citation type="submission" date="2011-03" db="EMBL/GenBank/DDBJ databases">
        <title>The complete genome of Desulfobacca acetoxidans DSM 11109.</title>
        <authorList>
            <consortium name="US DOE Joint Genome Institute (JGI-PGF)"/>
            <person name="Lucas S."/>
            <person name="Copeland A."/>
            <person name="Lapidus A."/>
            <person name="Bruce D."/>
            <person name="Goodwin L."/>
            <person name="Pitluck S."/>
            <person name="Peters L."/>
            <person name="Kyrpides N."/>
            <person name="Mavromatis K."/>
            <person name="Ivanova N."/>
            <person name="Ovchinnikova G."/>
            <person name="Teshima H."/>
            <person name="Detter J.C."/>
            <person name="Han C."/>
            <person name="Land M."/>
            <person name="Hauser L."/>
            <person name="Markowitz V."/>
            <person name="Cheng J.-F."/>
            <person name="Hugenholtz P."/>
            <person name="Woyke T."/>
            <person name="Wu D."/>
            <person name="Spring S."/>
            <person name="Schueler E."/>
            <person name="Brambilla E."/>
            <person name="Klenk H.-P."/>
            <person name="Eisen J.A."/>
        </authorList>
    </citation>
    <scope>NUCLEOTIDE SEQUENCE [LARGE SCALE GENOMIC DNA]</scope>
    <source>
        <strain evidence="3">ATCC 700848 / DSM 11109 / ASRB2</strain>
    </source>
</reference>
<organism evidence="2 3">
    <name type="scientific">Desulfobacca acetoxidans (strain ATCC 700848 / DSM 11109 / ASRB2)</name>
    <dbReference type="NCBI Taxonomy" id="880072"/>
    <lineage>
        <taxon>Bacteria</taxon>
        <taxon>Pseudomonadati</taxon>
        <taxon>Thermodesulfobacteriota</taxon>
        <taxon>Desulfobaccia</taxon>
        <taxon>Desulfobaccales</taxon>
        <taxon>Desulfobaccaceae</taxon>
        <taxon>Desulfobacca</taxon>
    </lineage>
</organism>
<reference evidence="2 3" key="1">
    <citation type="journal article" date="2011" name="Stand. Genomic Sci.">
        <title>Complete genome sequence of the acetate-degrading sulfate reducer Desulfobacca acetoxidans type strain (ASRB2).</title>
        <authorList>
            <person name="Goker M."/>
            <person name="Teshima H."/>
            <person name="Lapidus A."/>
            <person name="Nolan M."/>
            <person name="Lucas S."/>
            <person name="Hammon N."/>
            <person name="Deshpande S."/>
            <person name="Cheng J.F."/>
            <person name="Tapia R."/>
            <person name="Han C."/>
            <person name="Goodwin L."/>
            <person name="Pitluck S."/>
            <person name="Huntemann M."/>
            <person name="Liolios K."/>
            <person name="Ivanova N."/>
            <person name="Pagani I."/>
            <person name="Mavromatis K."/>
            <person name="Ovchinikova G."/>
            <person name="Pati A."/>
            <person name="Chen A."/>
            <person name="Palaniappan K."/>
            <person name="Land M."/>
            <person name="Hauser L."/>
            <person name="Brambilla E.M."/>
            <person name="Rohde M."/>
            <person name="Spring S."/>
            <person name="Detter J.C."/>
            <person name="Woyke T."/>
            <person name="Bristow J."/>
            <person name="Eisen J.A."/>
            <person name="Markowitz V."/>
            <person name="Hugenholtz P."/>
            <person name="Kyrpides N.C."/>
            <person name="Klenk H.P."/>
        </authorList>
    </citation>
    <scope>NUCLEOTIDE SEQUENCE [LARGE SCALE GENOMIC DNA]</scope>
    <source>
        <strain evidence="3">ATCC 700848 / DSM 11109 / ASRB2</strain>
    </source>
</reference>
<keyword evidence="1" id="KW-0812">Transmembrane</keyword>
<proteinExistence type="predicted"/>
<dbReference type="Proteomes" id="UP000000483">
    <property type="component" value="Chromosome"/>
</dbReference>
<dbReference type="EMBL" id="CP002629">
    <property type="protein sequence ID" value="AEB10726.1"/>
    <property type="molecule type" value="Genomic_DNA"/>
</dbReference>
<dbReference type="InterPro" id="IPR009045">
    <property type="entry name" value="Zn_M74/Hedgehog-like"/>
</dbReference>
<dbReference type="RefSeq" id="WP_013707835.1">
    <property type="nucleotide sequence ID" value="NC_015388.1"/>
</dbReference>